<proteinExistence type="predicted"/>
<feature type="signal peptide" evidence="1">
    <location>
        <begin position="1"/>
        <end position="18"/>
    </location>
</feature>
<keyword evidence="3" id="KW-1185">Reference proteome</keyword>
<reference evidence="2 3" key="1">
    <citation type="submission" date="2016-11" db="EMBL/GenBank/DDBJ databases">
        <authorList>
            <person name="Jaros S."/>
            <person name="Januszkiewicz K."/>
            <person name="Wedrychowicz H."/>
        </authorList>
    </citation>
    <scope>NUCLEOTIDE SEQUENCE [LARGE SCALE GENOMIC DNA]</scope>
    <source>
        <strain evidence="2 3">CGMCC 1.12213</strain>
    </source>
</reference>
<gene>
    <name evidence="2" type="ORF">SAMN05216261_2534</name>
</gene>
<evidence type="ECO:0000256" key="1">
    <source>
        <dbReference type="SAM" id="SignalP"/>
    </source>
</evidence>
<dbReference type="Pfam" id="PF11276">
    <property type="entry name" value="DUF3078"/>
    <property type="match status" value="1"/>
</dbReference>
<sequence length="319" mass="36371">MKNTILILVCLFVNFVFAQPDTLYIKVKKEKYTGPQWKQKNNVSADINQVSFTNWNSGGSNSISALVGLRSALNYSDKFFNWKNNASISYGINKQQSRELRKTDDLFELNSNMGYKPDSLSNWFYSARLNFRTQLTNGYKYPNTDEPISRLMAPGYLFLGVGMEYGKRIEQLSFYFSPLTLKATFVLDEDLANAGSFGVTPAIFDDEGNVLVPGEQIRREVGVLVTNSYQMELAENINVKNQLSLYSDYINNFGNLDIDWRIDFDFKVNSFVRATLGSHIRYDDDVKIQTPTEIEGEFDEAGAKVQWKQFLGVGFALDF</sequence>
<evidence type="ECO:0008006" key="4">
    <source>
        <dbReference type="Google" id="ProtNLM"/>
    </source>
</evidence>
<feature type="chain" id="PRO_5009917547" description="DUF3078 domain-containing protein" evidence="1">
    <location>
        <begin position="19"/>
        <end position="319"/>
    </location>
</feature>
<dbReference type="AlphaFoldDB" id="A0A1M6FX82"/>
<organism evidence="2 3">
    <name type="scientific">Algibacter luteus</name>
    <dbReference type="NCBI Taxonomy" id="1178825"/>
    <lineage>
        <taxon>Bacteria</taxon>
        <taxon>Pseudomonadati</taxon>
        <taxon>Bacteroidota</taxon>
        <taxon>Flavobacteriia</taxon>
        <taxon>Flavobacteriales</taxon>
        <taxon>Flavobacteriaceae</taxon>
        <taxon>Algibacter</taxon>
    </lineage>
</organism>
<accession>A0A1M6FX82</accession>
<dbReference type="EMBL" id="FQYK01000006">
    <property type="protein sequence ID" value="SHJ02274.1"/>
    <property type="molecule type" value="Genomic_DNA"/>
</dbReference>
<dbReference type="Proteomes" id="UP000184396">
    <property type="component" value="Unassembled WGS sequence"/>
</dbReference>
<dbReference type="InterPro" id="IPR021428">
    <property type="entry name" value="DUF3078"/>
</dbReference>
<evidence type="ECO:0000313" key="3">
    <source>
        <dbReference type="Proteomes" id="UP000184396"/>
    </source>
</evidence>
<evidence type="ECO:0000313" key="2">
    <source>
        <dbReference type="EMBL" id="SHJ02274.1"/>
    </source>
</evidence>
<keyword evidence="1" id="KW-0732">Signal</keyword>
<dbReference type="OrthoDB" id="1495718at2"/>
<dbReference type="eggNOG" id="COG3137">
    <property type="taxonomic scope" value="Bacteria"/>
</dbReference>
<name>A0A1M6FX82_9FLAO</name>
<protein>
    <recommendedName>
        <fullName evidence="4">DUF3078 domain-containing protein</fullName>
    </recommendedName>
</protein>
<dbReference type="STRING" id="1178825.SAMN05216261_2534"/>
<dbReference type="RefSeq" id="WP_019388083.1">
    <property type="nucleotide sequence ID" value="NZ_ALIH01000010.1"/>
</dbReference>